<dbReference type="EMBL" id="BAAAZR010000001">
    <property type="protein sequence ID" value="GAA3794836.1"/>
    <property type="molecule type" value="Genomic_DNA"/>
</dbReference>
<organism evidence="1 2">
    <name type="scientific">Sphaerisporangium flaviroseum</name>
    <dbReference type="NCBI Taxonomy" id="509199"/>
    <lineage>
        <taxon>Bacteria</taxon>
        <taxon>Bacillati</taxon>
        <taxon>Actinomycetota</taxon>
        <taxon>Actinomycetes</taxon>
        <taxon>Streptosporangiales</taxon>
        <taxon>Streptosporangiaceae</taxon>
        <taxon>Sphaerisporangium</taxon>
    </lineage>
</organism>
<name>A0ABP7HK54_9ACTN</name>
<evidence type="ECO:0000313" key="1">
    <source>
        <dbReference type="EMBL" id="GAA3794836.1"/>
    </source>
</evidence>
<dbReference type="SUPFAM" id="SSF50998">
    <property type="entry name" value="Quinoprotein alcohol dehydrogenase-like"/>
    <property type="match status" value="1"/>
</dbReference>
<dbReference type="InterPro" id="IPR019780">
    <property type="entry name" value="Germin_Mn-BS"/>
</dbReference>
<reference evidence="2" key="1">
    <citation type="journal article" date="2019" name="Int. J. Syst. Evol. Microbiol.">
        <title>The Global Catalogue of Microorganisms (GCM) 10K type strain sequencing project: providing services to taxonomists for standard genome sequencing and annotation.</title>
        <authorList>
            <consortium name="The Broad Institute Genomics Platform"/>
            <consortium name="The Broad Institute Genome Sequencing Center for Infectious Disease"/>
            <person name="Wu L."/>
            <person name="Ma J."/>
        </authorList>
    </citation>
    <scope>NUCLEOTIDE SEQUENCE [LARGE SCALE GENOMIC DNA]</scope>
    <source>
        <strain evidence="2">JCM 16908</strain>
    </source>
</reference>
<evidence type="ECO:0000313" key="2">
    <source>
        <dbReference type="Proteomes" id="UP001500888"/>
    </source>
</evidence>
<sequence length="419" mass="46662">MCPHLIGDEPAEEYIALLTGVGIQYDMCCVECDLATARGDQAPLLEACEGCVARLEDDMWALQGWRGTSSVLERPEPVDATVMEVEIRRSLGPVVDLAPVTDGTQPVWIVLTHSGWLVRLDAGSGDWVPIARSTLPDKPEHASRGAKARRRLHVSPKGDVAAIVHDYGRHGQVVDLRSGKVTMQLDGGDYHPETVPFALCFTDFGARTVMIHRSGWNRLDVSDPQTGELLIARESKKSEAARARDHRLDYFHGRLHISPDGRWVADDGWVWHPVGIPRLWDVHRWLNANPWESEDGPSVRNLCDRVYHWDSPMCWVADDLLAISGIGSDYEMLLPGVRIFNAGTGLELIRIGGPRGALFAQHGRLFSVAPDGLEMWDPYTGERTATVPGFAPTHHHPGAGELMCVRDDRHLTRWRIPRF</sequence>
<comment type="caution">
    <text evidence="1">The sequence shown here is derived from an EMBL/GenBank/DDBJ whole genome shotgun (WGS) entry which is preliminary data.</text>
</comment>
<keyword evidence="2" id="KW-1185">Reference proteome</keyword>
<accession>A0ABP7HK54</accession>
<dbReference type="InterPro" id="IPR011047">
    <property type="entry name" value="Quinoprotein_ADH-like_sf"/>
</dbReference>
<protein>
    <submittedName>
        <fullName evidence="1">Uncharacterized protein</fullName>
    </submittedName>
</protein>
<proteinExistence type="predicted"/>
<gene>
    <name evidence="1" type="ORF">GCM10022226_12760</name>
</gene>
<dbReference type="Proteomes" id="UP001500888">
    <property type="component" value="Unassembled WGS sequence"/>
</dbReference>
<dbReference type="PROSITE" id="PS00725">
    <property type="entry name" value="GERMIN"/>
    <property type="match status" value="1"/>
</dbReference>